<evidence type="ECO:0000256" key="3">
    <source>
        <dbReference type="ARBA" id="ARBA00022475"/>
    </source>
</evidence>
<keyword evidence="11" id="KW-0282">Flagellum</keyword>
<keyword evidence="3" id="KW-1003">Cell membrane</keyword>
<protein>
    <submittedName>
        <fullName evidence="11">Flagellar motor protein MotB</fullName>
    </submittedName>
</protein>
<dbReference type="InterPro" id="IPR006665">
    <property type="entry name" value="OmpA-like"/>
</dbReference>
<dbReference type="PANTHER" id="PTHR30329">
    <property type="entry name" value="STATOR ELEMENT OF FLAGELLAR MOTOR COMPLEX"/>
    <property type="match status" value="1"/>
</dbReference>
<name>A0A2M9XDR4_9LEPT</name>
<dbReference type="InterPro" id="IPR050330">
    <property type="entry name" value="Bact_OuterMem_StrucFunc"/>
</dbReference>
<evidence type="ECO:0000313" key="12">
    <source>
        <dbReference type="Proteomes" id="UP000232196"/>
    </source>
</evidence>
<comment type="subcellular location">
    <subcellularLocation>
        <location evidence="1">Cell membrane</location>
        <topology evidence="1">Single-pass membrane protein</topology>
    </subcellularLocation>
</comment>
<keyword evidence="4 9" id="KW-0812">Transmembrane</keyword>
<comment type="similarity">
    <text evidence="2">Belongs to the MotB family.</text>
</comment>
<keyword evidence="11" id="KW-0966">Cell projection</keyword>
<dbReference type="PANTHER" id="PTHR30329:SF21">
    <property type="entry name" value="LIPOPROTEIN YIAD-RELATED"/>
    <property type="match status" value="1"/>
</dbReference>
<proteinExistence type="inferred from homology"/>
<accession>A0A2M9XDR4</accession>
<sequence>MAKQKCPECIQNIPEYMLTYGDMVTLLLCFFIMLYRTGKTNAIEMQIILSAFKTTTGFFDGGQTLSKGKLEEMGMNIESLPSMTTGKALSKSKKTATELFKPEIEAGKVRVTEDERGLVISLVGADYFNPGSAILQEPIKSTLKKASGLIKGLERFVRVEGHCDADAVLPGANPNREERTYLNNWDLAGARAINSTDYVVGVGKLDPSWFQAVSFGSYRPLVVENQGSPEAKAFNRRIDIVILTEKSTKRSEYESNFGLPKSRVPGSETSTESGL</sequence>
<keyword evidence="11" id="KW-0969">Cilium</keyword>
<evidence type="ECO:0000256" key="6">
    <source>
        <dbReference type="ARBA" id="ARBA00023136"/>
    </source>
</evidence>
<evidence type="ECO:0000256" key="5">
    <source>
        <dbReference type="ARBA" id="ARBA00022989"/>
    </source>
</evidence>
<evidence type="ECO:0000256" key="9">
    <source>
        <dbReference type="SAM" id="Phobius"/>
    </source>
</evidence>
<keyword evidence="5 9" id="KW-1133">Transmembrane helix</keyword>
<dbReference type="AlphaFoldDB" id="A0A2M9XDR4"/>
<gene>
    <name evidence="11" type="ORF">CH357_09400</name>
</gene>
<evidence type="ECO:0000259" key="10">
    <source>
        <dbReference type="PROSITE" id="PS51123"/>
    </source>
</evidence>
<evidence type="ECO:0000256" key="7">
    <source>
        <dbReference type="PROSITE-ProRule" id="PRU00473"/>
    </source>
</evidence>
<dbReference type="Pfam" id="PF00691">
    <property type="entry name" value="OmpA"/>
    <property type="match status" value="1"/>
</dbReference>
<dbReference type="SUPFAM" id="SSF103088">
    <property type="entry name" value="OmpA-like"/>
    <property type="match status" value="1"/>
</dbReference>
<keyword evidence="6 7" id="KW-0472">Membrane</keyword>
<dbReference type="Pfam" id="PF13677">
    <property type="entry name" value="MotB_plug"/>
    <property type="match status" value="1"/>
</dbReference>
<organism evidence="11 12">
    <name type="scientific">Leptospira hartskeerlii</name>
    <dbReference type="NCBI Taxonomy" id="2023177"/>
    <lineage>
        <taxon>Bacteria</taxon>
        <taxon>Pseudomonadati</taxon>
        <taxon>Spirochaetota</taxon>
        <taxon>Spirochaetia</taxon>
        <taxon>Leptospirales</taxon>
        <taxon>Leptospiraceae</taxon>
        <taxon>Leptospira</taxon>
    </lineage>
</organism>
<dbReference type="NCBIfam" id="NF005195">
    <property type="entry name" value="PRK06667.1"/>
    <property type="match status" value="1"/>
</dbReference>
<feature type="transmembrane region" description="Helical" evidence="9">
    <location>
        <begin position="17"/>
        <end position="35"/>
    </location>
</feature>
<reference evidence="11 12" key="1">
    <citation type="submission" date="2017-07" db="EMBL/GenBank/DDBJ databases">
        <title>Leptospira spp. isolated from tropical soils.</title>
        <authorList>
            <person name="Thibeaux R."/>
            <person name="Iraola G."/>
            <person name="Ferres I."/>
            <person name="Bierque E."/>
            <person name="Girault D."/>
            <person name="Soupe-Gilbert M.-E."/>
            <person name="Picardeau M."/>
            <person name="Goarant C."/>
        </authorList>
    </citation>
    <scope>NUCLEOTIDE SEQUENCE [LARGE SCALE GENOMIC DNA]</scope>
    <source>
        <strain evidence="11 12">MCA1-C-A1</strain>
    </source>
</reference>
<feature type="domain" description="OmpA-like" evidence="10">
    <location>
        <begin position="115"/>
        <end position="246"/>
    </location>
</feature>
<evidence type="ECO:0000256" key="2">
    <source>
        <dbReference type="ARBA" id="ARBA00008914"/>
    </source>
</evidence>
<dbReference type="EMBL" id="NPDN01000004">
    <property type="protein sequence ID" value="PJZ25838.1"/>
    <property type="molecule type" value="Genomic_DNA"/>
</dbReference>
<keyword evidence="12" id="KW-1185">Reference proteome</keyword>
<feature type="region of interest" description="Disordered" evidence="8">
    <location>
        <begin position="248"/>
        <end position="275"/>
    </location>
</feature>
<evidence type="ECO:0000256" key="4">
    <source>
        <dbReference type="ARBA" id="ARBA00022692"/>
    </source>
</evidence>
<dbReference type="InterPro" id="IPR025713">
    <property type="entry name" value="MotB-like_N_dom"/>
</dbReference>
<dbReference type="RefSeq" id="WP_100706475.1">
    <property type="nucleotide sequence ID" value="NZ_NPDL01000001.1"/>
</dbReference>
<dbReference type="GO" id="GO:0005886">
    <property type="term" value="C:plasma membrane"/>
    <property type="evidence" value="ECO:0007669"/>
    <property type="project" value="UniProtKB-SubCell"/>
</dbReference>
<evidence type="ECO:0000313" key="11">
    <source>
        <dbReference type="EMBL" id="PJZ25838.1"/>
    </source>
</evidence>
<evidence type="ECO:0000256" key="8">
    <source>
        <dbReference type="SAM" id="MobiDB-lite"/>
    </source>
</evidence>
<dbReference type="PROSITE" id="PS51123">
    <property type="entry name" value="OMPA_2"/>
    <property type="match status" value="1"/>
</dbReference>
<dbReference type="CDD" id="cd07185">
    <property type="entry name" value="OmpA_C-like"/>
    <property type="match status" value="1"/>
</dbReference>
<dbReference type="Gene3D" id="3.30.1330.60">
    <property type="entry name" value="OmpA-like domain"/>
    <property type="match status" value="1"/>
</dbReference>
<dbReference type="Proteomes" id="UP000232196">
    <property type="component" value="Unassembled WGS sequence"/>
</dbReference>
<evidence type="ECO:0000256" key="1">
    <source>
        <dbReference type="ARBA" id="ARBA00004162"/>
    </source>
</evidence>
<comment type="caution">
    <text evidence="11">The sequence shown here is derived from an EMBL/GenBank/DDBJ whole genome shotgun (WGS) entry which is preliminary data.</text>
</comment>
<dbReference type="OrthoDB" id="9815217at2"/>
<dbReference type="InterPro" id="IPR036737">
    <property type="entry name" value="OmpA-like_sf"/>
</dbReference>